<protein>
    <submittedName>
        <fullName evidence="2">Uncharacterized protein YecE (DUF72 family)</fullName>
    </submittedName>
</protein>
<evidence type="ECO:0000313" key="1">
    <source>
        <dbReference type="EMBL" id="GLI21027.1"/>
    </source>
</evidence>
<reference evidence="1" key="1">
    <citation type="submission" date="2022-12" db="EMBL/GenBank/DDBJ databases">
        <title>Reference genome sequencing for broad-spectrum identification of bacterial and archaeal isolates by mass spectrometry.</title>
        <authorList>
            <person name="Sekiguchi Y."/>
            <person name="Tourlousse D.M."/>
        </authorList>
    </citation>
    <scope>NUCLEOTIDE SEQUENCE</scope>
    <source>
        <strain evidence="1">301</strain>
    </source>
</reference>
<accession>A0A9W6CJW7</accession>
<dbReference type="EMBL" id="BSDO01000001">
    <property type="protein sequence ID" value="GLI21027.1"/>
    <property type="molecule type" value="Genomic_DNA"/>
</dbReference>
<evidence type="ECO:0000313" key="2">
    <source>
        <dbReference type="EMBL" id="MDR6332752.1"/>
    </source>
</evidence>
<sequence>MAIRVGIGGWTFEPWRGVFYPEGLPHAKELPHAASVLKTIEINGTFYRTPSAKSCADWARQVPDGFVFALKATRYVTQRRVLAEAEESVGKFITSGIVEMGDRLGPINWQFAATKAFDPHDMAAFMALLPKAHEGIALRHALEVRHPSFVVPEFVELARKHGVAIVFADHETYPAIADLTADFTYARLQQTAAEIETGYGAADLAHWAKAAKDWEIGKVPEGLPQAGTPAKAAKGKKAVTRDVFLYLIGGAKVRNPAGAIALQREVDGR</sequence>
<name>A0A9W6CJW7_XANFL</name>
<evidence type="ECO:0000313" key="4">
    <source>
        <dbReference type="Proteomes" id="UP001245370"/>
    </source>
</evidence>
<dbReference type="SUPFAM" id="SSF117396">
    <property type="entry name" value="TM1631-like"/>
    <property type="match status" value="1"/>
</dbReference>
<dbReference type="EMBL" id="JAVDPY010000002">
    <property type="protein sequence ID" value="MDR6332752.1"/>
    <property type="molecule type" value="Genomic_DNA"/>
</dbReference>
<dbReference type="Pfam" id="PF01904">
    <property type="entry name" value="DUF72"/>
    <property type="match status" value="1"/>
</dbReference>
<dbReference type="Gene3D" id="3.20.20.410">
    <property type="entry name" value="Protein of unknown function UPF0759"/>
    <property type="match status" value="1"/>
</dbReference>
<dbReference type="InterPro" id="IPR036520">
    <property type="entry name" value="UPF0759_sf"/>
</dbReference>
<dbReference type="Proteomes" id="UP001144397">
    <property type="component" value="Unassembled WGS sequence"/>
</dbReference>
<gene>
    <name evidence="2" type="ORF">GGQ86_001216</name>
    <name evidence="1" type="ORF">XFLAVUS301_07010</name>
</gene>
<reference evidence="2 4" key="2">
    <citation type="submission" date="2023-07" db="EMBL/GenBank/DDBJ databases">
        <title>Genomic Encyclopedia of Type Strains, Phase IV (KMG-IV): sequencing the most valuable type-strain genomes for metagenomic binning, comparative biology and taxonomic classification.</title>
        <authorList>
            <person name="Goeker M."/>
        </authorList>
    </citation>
    <scope>NUCLEOTIDE SEQUENCE [LARGE SCALE GENOMIC DNA]</scope>
    <source>
        <strain evidence="2 4">DSM 338</strain>
    </source>
</reference>
<evidence type="ECO:0000313" key="3">
    <source>
        <dbReference type="Proteomes" id="UP001144397"/>
    </source>
</evidence>
<dbReference type="PANTHER" id="PTHR30348">
    <property type="entry name" value="UNCHARACTERIZED PROTEIN YECE"/>
    <property type="match status" value="1"/>
</dbReference>
<keyword evidence="4" id="KW-1185">Reference proteome</keyword>
<organism evidence="1 3">
    <name type="scientific">Xanthobacter flavus</name>
    <dbReference type="NCBI Taxonomy" id="281"/>
    <lineage>
        <taxon>Bacteria</taxon>
        <taxon>Pseudomonadati</taxon>
        <taxon>Pseudomonadota</taxon>
        <taxon>Alphaproteobacteria</taxon>
        <taxon>Hyphomicrobiales</taxon>
        <taxon>Xanthobacteraceae</taxon>
        <taxon>Xanthobacter</taxon>
    </lineage>
</organism>
<dbReference type="AlphaFoldDB" id="A0A9W6CJW7"/>
<dbReference type="InterPro" id="IPR002763">
    <property type="entry name" value="DUF72"/>
</dbReference>
<dbReference type="PANTHER" id="PTHR30348:SF4">
    <property type="entry name" value="DUF72 DOMAIN-CONTAINING PROTEIN"/>
    <property type="match status" value="1"/>
</dbReference>
<dbReference type="RefSeq" id="WP_281805418.1">
    <property type="nucleotide sequence ID" value="NZ_BSDO01000001.1"/>
</dbReference>
<proteinExistence type="predicted"/>
<comment type="caution">
    <text evidence="1">The sequence shown here is derived from an EMBL/GenBank/DDBJ whole genome shotgun (WGS) entry which is preliminary data.</text>
</comment>
<dbReference type="GeneID" id="95761496"/>
<dbReference type="Proteomes" id="UP001245370">
    <property type="component" value="Unassembled WGS sequence"/>
</dbReference>